<protein>
    <submittedName>
        <fullName evidence="2">YfeK family protein</fullName>
    </submittedName>
</protein>
<keyword evidence="3" id="KW-1185">Reference proteome</keyword>
<dbReference type="Pfam" id="PF17263">
    <property type="entry name" value="DUF5329"/>
    <property type="match status" value="1"/>
</dbReference>
<evidence type="ECO:0000313" key="3">
    <source>
        <dbReference type="Proteomes" id="UP001501083"/>
    </source>
</evidence>
<evidence type="ECO:0000256" key="1">
    <source>
        <dbReference type="SAM" id="SignalP"/>
    </source>
</evidence>
<dbReference type="EMBL" id="BAABKY010000002">
    <property type="protein sequence ID" value="GAA5072217.1"/>
    <property type="molecule type" value="Genomic_DNA"/>
</dbReference>
<comment type="caution">
    <text evidence="2">The sequence shown here is derived from an EMBL/GenBank/DDBJ whole genome shotgun (WGS) entry which is preliminary data.</text>
</comment>
<organism evidence="2 3">
    <name type="scientific">Lysobacter panacisoli</name>
    <dbReference type="NCBI Taxonomy" id="1255263"/>
    <lineage>
        <taxon>Bacteria</taxon>
        <taxon>Pseudomonadati</taxon>
        <taxon>Pseudomonadota</taxon>
        <taxon>Gammaproteobacteria</taxon>
        <taxon>Lysobacterales</taxon>
        <taxon>Lysobacteraceae</taxon>
        <taxon>Lysobacter</taxon>
    </lineage>
</organism>
<sequence>MNDAVRRPRLLSAALLALVVVGLAQAAPPAKAQREIEQLIVALGTSGCEFQRNGRWYPADEAQAHLRRKYDYLVKRDLVASAEQFIEGAGTRSSMSGKAYAVRCPGKSPMSSAAWLGARLSAIRHAAP</sequence>
<feature type="chain" id="PRO_5046376091" evidence="1">
    <location>
        <begin position="27"/>
        <end position="128"/>
    </location>
</feature>
<dbReference type="RefSeq" id="WP_158987015.1">
    <property type="nucleotide sequence ID" value="NZ_BAABKY010000002.1"/>
</dbReference>
<reference evidence="3" key="1">
    <citation type="journal article" date="2019" name="Int. J. Syst. Evol. Microbiol.">
        <title>The Global Catalogue of Microorganisms (GCM) 10K type strain sequencing project: providing services to taxonomists for standard genome sequencing and annotation.</title>
        <authorList>
            <consortium name="The Broad Institute Genomics Platform"/>
            <consortium name="The Broad Institute Genome Sequencing Center for Infectious Disease"/>
            <person name="Wu L."/>
            <person name="Ma J."/>
        </authorList>
    </citation>
    <scope>NUCLEOTIDE SEQUENCE [LARGE SCALE GENOMIC DNA]</scope>
    <source>
        <strain evidence="3">JCM 19212</strain>
    </source>
</reference>
<proteinExistence type="predicted"/>
<dbReference type="Proteomes" id="UP001501083">
    <property type="component" value="Unassembled WGS sequence"/>
</dbReference>
<keyword evidence="1" id="KW-0732">Signal</keyword>
<name>A0ABP9L6M6_9GAMM</name>
<evidence type="ECO:0000313" key="2">
    <source>
        <dbReference type="EMBL" id="GAA5072217.1"/>
    </source>
</evidence>
<gene>
    <name evidence="2" type="ORF">GCM10025759_11920</name>
</gene>
<accession>A0ABP9L6M6</accession>
<dbReference type="InterPro" id="IPR035242">
    <property type="entry name" value="DUF5329"/>
</dbReference>
<feature type="signal peptide" evidence="1">
    <location>
        <begin position="1"/>
        <end position="26"/>
    </location>
</feature>